<gene>
    <name evidence="1" type="ORF">R1flu_004339</name>
</gene>
<organism evidence="1 2">
    <name type="scientific">Riccia fluitans</name>
    <dbReference type="NCBI Taxonomy" id="41844"/>
    <lineage>
        <taxon>Eukaryota</taxon>
        <taxon>Viridiplantae</taxon>
        <taxon>Streptophyta</taxon>
        <taxon>Embryophyta</taxon>
        <taxon>Marchantiophyta</taxon>
        <taxon>Marchantiopsida</taxon>
        <taxon>Marchantiidae</taxon>
        <taxon>Marchantiales</taxon>
        <taxon>Ricciaceae</taxon>
        <taxon>Riccia</taxon>
    </lineage>
</organism>
<sequence length="91" mass="10435">MADCEDADAGIQGSELPITVDAEVKAEAESVLPMKYCRSRRRKRVFQVQDMLHQASTIPTKVGRRHGAFMNWFLCPKRWKCIKDALIITRN</sequence>
<keyword evidence="2" id="KW-1185">Reference proteome</keyword>
<dbReference type="Proteomes" id="UP001605036">
    <property type="component" value="Unassembled WGS sequence"/>
</dbReference>
<evidence type="ECO:0000313" key="1">
    <source>
        <dbReference type="EMBL" id="KAL2632860.1"/>
    </source>
</evidence>
<protein>
    <submittedName>
        <fullName evidence="1">Uncharacterized protein</fullName>
    </submittedName>
</protein>
<dbReference type="AlphaFoldDB" id="A0ABD1YQT2"/>
<accession>A0ABD1YQT2</accession>
<comment type="caution">
    <text evidence="1">The sequence shown here is derived from an EMBL/GenBank/DDBJ whole genome shotgun (WGS) entry which is preliminary data.</text>
</comment>
<dbReference type="EMBL" id="JBHFFA010000003">
    <property type="protein sequence ID" value="KAL2632860.1"/>
    <property type="molecule type" value="Genomic_DNA"/>
</dbReference>
<reference evidence="1 2" key="1">
    <citation type="submission" date="2024-09" db="EMBL/GenBank/DDBJ databases">
        <title>Chromosome-scale assembly of Riccia fluitans.</title>
        <authorList>
            <person name="Paukszto L."/>
            <person name="Sawicki J."/>
            <person name="Karawczyk K."/>
            <person name="Piernik-Szablinska J."/>
            <person name="Szczecinska M."/>
            <person name="Mazdziarz M."/>
        </authorList>
    </citation>
    <scope>NUCLEOTIDE SEQUENCE [LARGE SCALE GENOMIC DNA]</scope>
    <source>
        <strain evidence="1">Rf_01</strain>
        <tissue evidence="1">Aerial parts of the thallus</tissue>
    </source>
</reference>
<proteinExistence type="predicted"/>
<evidence type="ECO:0000313" key="2">
    <source>
        <dbReference type="Proteomes" id="UP001605036"/>
    </source>
</evidence>
<name>A0ABD1YQT2_9MARC</name>